<reference evidence="11" key="2">
    <citation type="submission" date="2025-09" db="UniProtKB">
        <authorList>
            <consortium name="Ensembl"/>
        </authorList>
    </citation>
    <scope>IDENTIFICATION</scope>
</reference>
<comment type="subcellular location">
    <subcellularLocation>
        <location evidence="1">Secreted</location>
    </subcellularLocation>
</comment>
<evidence type="ECO:0000256" key="7">
    <source>
        <dbReference type="ARBA" id="ARBA00023022"/>
    </source>
</evidence>
<feature type="chain" id="PRO_5034413030" description="Beta-defensin-like domain-containing protein" evidence="9">
    <location>
        <begin position="21"/>
        <end position="78"/>
    </location>
</feature>
<evidence type="ECO:0000256" key="9">
    <source>
        <dbReference type="SAM" id="SignalP"/>
    </source>
</evidence>
<keyword evidence="7" id="KW-0044">Antibiotic</keyword>
<keyword evidence="12" id="KW-1185">Reference proteome</keyword>
<dbReference type="GO" id="GO:0005615">
    <property type="term" value="C:extracellular space"/>
    <property type="evidence" value="ECO:0007669"/>
    <property type="project" value="TreeGrafter"/>
</dbReference>
<comment type="similarity">
    <text evidence="2">Belongs to the beta-defensin family.</text>
</comment>
<evidence type="ECO:0000256" key="1">
    <source>
        <dbReference type="ARBA" id="ARBA00004613"/>
    </source>
</evidence>
<name>A0A8B9DET9_ANSCY</name>
<dbReference type="SUPFAM" id="SSF57392">
    <property type="entry name" value="Defensin-like"/>
    <property type="match status" value="1"/>
</dbReference>
<evidence type="ECO:0000313" key="12">
    <source>
        <dbReference type="Proteomes" id="UP000694521"/>
    </source>
</evidence>
<dbReference type="GO" id="GO:0060326">
    <property type="term" value="P:cell chemotaxis"/>
    <property type="evidence" value="ECO:0007669"/>
    <property type="project" value="TreeGrafter"/>
</dbReference>
<protein>
    <recommendedName>
        <fullName evidence="10">Beta-defensin-like domain-containing protein</fullName>
    </recommendedName>
</protein>
<keyword evidence="3" id="KW-0964">Secreted</keyword>
<dbReference type="GO" id="GO:0042056">
    <property type="term" value="F:chemoattractant activity"/>
    <property type="evidence" value="ECO:0007669"/>
    <property type="project" value="TreeGrafter"/>
</dbReference>
<proteinExistence type="inferred from homology"/>
<dbReference type="GO" id="GO:0031731">
    <property type="term" value="F:CCR6 chemokine receptor binding"/>
    <property type="evidence" value="ECO:0007669"/>
    <property type="project" value="TreeGrafter"/>
</dbReference>
<evidence type="ECO:0000259" key="10">
    <source>
        <dbReference type="Pfam" id="PF00711"/>
    </source>
</evidence>
<dbReference type="Pfam" id="PF00711">
    <property type="entry name" value="Defensin_beta"/>
    <property type="match status" value="1"/>
</dbReference>
<accession>A0A8B9DET9</accession>
<dbReference type="InterPro" id="IPR001855">
    <property type="entry name" value="Defensin_beta-like"/>
</dbReference>
<keyword evidence="5 9" id="KW-0732">Signal</keyword>
<feature type="domain" description="Beta-defensin-like" evidence="10">
    <location>
        <begin position="21"/>
        <end position="55"/>
    </location>
</feature>
<evidence type="ECO:0000256" key="8">
    <source>
        <dbReference type="ARBA" id="ARBA00023157"/>
    </source>
</evidence>
<dbReference type="Ensembl" id="ENSACDT00005005039.1">
    <property type="protein sequence ID" value="ENSACDP00005004168.1"/>
    <property type="gene ID" value="ENSACDG00005003059.1"/>
</dbReference>
<dbReference type="Proteomes" id="UP000694521">
    <property type="component" value="Unplaced"/>
</dbReference>
<dbReference type="AlphaFoldDB" id="A0A8B9DET9"/>
<feature type="signal peptide" evidence="9">
    <location>
        <begin position="1"/>
        <end position="20"/>
    </location>
</feature>
<reference evidence="11" key="1">
    <citation type="submission" date="2025-08" db="UniProtKB">
        <authorList>
            <consortium name="Ensembl"/>
        </authorList>
    </citation>
    <scope>IDENTIFICATION</scope>
</reference>
<evidence type="ECO:0000256" key="4">
    <source>
        <dbReference type="ARBA" id="ARBA00022529"/>
    </source>
</evidence>
<dbReference type="GO" id="GO:0042742">
    <property type="term" value="P:defense response to bacterium"/>
    <property type="evidence" value="ECO:0007669"/>
    <property type="project" value="UniProtKB-KW"/>
</dbReference>
<dbReference type="PANTHER" id="PTHR20515:SF20">
    <property type="entry name" value="GALLINACIN-1-RELATED"/>
    <property type="match status" value="1"/>
</dbReference>
<evidence type="ECO:0000313" key="11">
    <source>
        <dbReference type="Ensembl" id="ENSACDP00005004168.1"/>
    </source>
</evidence>
<evidence type="ECO:0000256" key="5">
    <source>
        <dbReference type="ARBA" id="ARBA00022729"/>
    </source>
</evidence>
<sequence length="78" mass="8541">MKILFLLFPFFLLFLQGAAGNSVLCRIRGGNCRVRGCQFTERRTGRCSGFIPCCRHGVDALDSVSRMSPSLLTPGNSS</sequence>
<evidence type="ECO:0000256" key="6">
    <source>
        <dbReference type="ARBA" id="ARBA00022940"/>
    </source>
</evidence>
<dbReference type="PANTHER" id="PTHR20515">
    <property type="entry name" value="BETA-DEFENSIN"/>
    <property type="match status" value="1"/>
</dbReference>
<keyword evidence="8" id="KW-1015">Disulfide bond</keyword>
<keyword evidence="4" id="KW-0929">Antimicrobial</keyword>
<organism evidence="11 12">
    <name type="scientific">Anser cygnoides</name>
    <name type="common">Swan goose</name>
    <dbReference type="NCBI Taxonomy" id="8845"/>
    <lineage>
        <taxon>Eukaryota</taxon>
        <taxon>Metazoa</taxon>
        <taxon>Chordata</taxon>
        <taxon>Craniata</taxon>
        <taxon>Vertebrata</taxon>
        <taxon>Euteleostomi</taxon>
        <taxon>Archelosauria</taxon>
        <taxon>Archosauria</taxon>
        <taxon>Dinosauria</taxon>
        <taxon>Saurischia</taxon>
        <taxon>Theropoda</taxon>
        <taxon>Coelurosauria</taxon>
        <taxon>Aves</taxon>
        <taxon>Neognathae</taxon>
        <taxon>Galloanserae</taxon>
        <taxon>Anseriformes</taxon>
        <taxon>Anatidae</taxon>
        <taxon>Anserinae</taxon>
        <taxon>Anser</taxon>
    </lineage>
</organism>
<keyword evidence="6" id="KW-0211">Defensin</keyword>
<evidence type="ECO:0000256" key="3">
    <source>
        <dbReference type="ARBA" id="ARBA00022525"/>
    </source>
</evidence>
<evidence type="ECO:0000256" key="2">
    <source>
        <dbReference type="ARBA" id="ARBA00007371"/>
    </source>
</evidence>